<feature type="active site" description="Proton donor/acceptor" evidence="7">
    <location>
        <position position="394"/>
    </location>
</feature>
<comment type="similarity">
    <text evidence="2 7">Belongs to the peptidase M14 family.</text>
</comment>
<evidence type="ECO:0000256" key="6">
    <source>
        <dbReference type="ARBA" id="ARBA00023049"/>
    </source>
</evidence>
<dbReference type="Proteomes" id="UP000231990">
    <property type="component" value="Unassembled WGS sequence"/>
</dbReference>
<dbReference type="GO" id="GO:0008270">
    <property type="term" value="F:zinc ion binding"/>
    <property type="evidence" value="ECO:0007669"/>
    <property type="project" value="InterPro"/>
</dbReference>
<dbReference type="PANTHER" id="PTHR11705">
    <property type="entry name" value="PROTEASE FAMILY M14 CARBOXYPEPTIDASE A,B"/>
    <property type="match status" value="1"/>
</dbReference>
<evidence type="ECO:0000259" key="8">
    <source>
        <dbReference type="PROSITE" id="PS52035"/>
    </source>
</evidence>
<evidence type="ECO:0000313" key="10">
    <source>
        <dbReference type="EMBL" id="PJZ71812.1"/>
    </source>
</evidence>
<dbReference type="EMBL" id="NPDY01000012">
    <property type="protein sequence ID" value="PJZ69181.1"/>
    <property type="molecule type" value="Genomic_DNA"/>
</dbReference>
<comment type="cofactor">
    <cofactor evidence="1">
        <name>Zn(2+)</name>
        <dbReference type="ChEBI" id="CHEBI:29105"/>
    </cofactor>
</comment>
<dbReference type="Proteomes" id="UP000231962">
    <property type="component" value="Unassembled WGS sequence"/>
</dbReference>
<feature type="domain" description="Peptidase M14" evidence="8">
    <location>
        <begin position="129"/>
        <end position="419"/>
    </location>
</feature>
<dbReference type="PROSITE" id="PS52035">
    <property type="entry name" value="PEPTIDASE_M14"/>
    <property type="match status" value="1"/>
</dbReference>
<evidence type="ECO:0000313" key="9">
    <source>
        <dbReference type="EMBL" id="PJZ69181.1"/>
    </source>
</evidence>
<keyword evidence="5" id="KW-0862">Zinc</keyword>
<accession>A0A2M9ZIH1</accession>
<evidence type="ECO:0000256" key="2">
    <source>
        <dbReference type="ARBA" id="ARBA00005988"/>
    </source>
</evidence>
<comment type="caution">
    <text evidence="10">The sequence shown here is derived from an EMBL/GenBank/DDBJ whole genome shotgun (WGS) entry which is preliminary data.</text>
</comment>
<evidence type="ECO:0000256" key="7">
    <source>
        <dbReference type="PROSITE-ProRule" id="PRU01379"/>
    </source>
</evidence>
<evidence type="ECO:0000256" key="3">
    <source>
        <dbReference type="ARBA" id="ARBA00022670"/>
    </source>
</evidence>
<evidence type="ECO:0000313" key="11">
    <source>
        <dbReference type="Proteomes" id="UP000231962"/>
    </source>
</evidence>
<dbReference type="OrthoDB" id="9802862at2"/>
<dbReference type="Pfam" id="PF00246">
    <property type="entry name" value="Peptidase_M14"/>
    <property type="match status" value="1"/>
</dbReference>
<evidence type="ECO:0000256" key="1">
    <source>
        <dbReference type="ARBA" id="ARBA00001947"/>
    </source>
</evidence>
<dbReference type="GO" id="GO:0006508">
    <property type="term" value="P:proteolysis"/>
    <property type="evidence" value="ECO:0007669"/>
    <property type="project" value="UniProtKB-KW"/>
</dbReference>
<keyword evidence="11" id="KW-1185">Reference proteome</keyword>
<dbReference type="GO" id="GO:0004181">
    <property type="term" value="F:metallocarboxypeptidase activity"/>
    <property type="evidence" value="ECO:0007669"/>
    <property type="project" value="InterPro"/>
</dbReference>
<reference evidence="11 12" key="1">
    <citation type="submission" date="2017-07" db="EMBL/GenBank/DDBJ databases">
        <title>Leptospira spp. isolated from tropical soils.</title>
        <authorList>
            <person name="Thibeaux R."/>
            <person name="Iraola G."/>
            <person name="Ferres I."/>
            <person name="Bierque E."/>
            <person name="Girault D."/>
            <person name="Soupe-Gilbert M.-E."/>
            <person name="Picardeau M."/>
            <person name="Goarant C."/>
        </authorList>
    </citation>
    <scope>NUCLEOTIDE SEQUENCE [LARGE SCALE GENOMIC DNA]</scope>
    <source>
        <strain evidence="10 12">FH1-B-B1</strain>
        <strain evidence="9 11">FH1-B-C1</strain>
    </source>
</reference>
<dbReference type="RefSeq" id="WP_100714469.1">
    <property type="nucleotide sequence ID" value="NZ_NPDY01000012.1"/>
</dbReference>
<dbReference type="GO" id="GO:0005615">
    <property type="term" value="C:extracellular space"/>
    <property type="evidence" value="ECO:0007669"/>
    <property type="project" value="TreeGrafter"/>
</dbReference>
<evidence type="ECO:0000256" key="4">
    <source>
        <dbReference type="ARBA" id="ARBA00022801"/>
    </source>
</evidence>
<organism evidence="10 12">
    <name type="scientific">Leptospira perolatii</name>
    <dbReference type="NCBI Taxonomy" id="2023191"/>
    <lineage>
        <taxon>Bacteria</taxon>
        <taxon>Pseudomonadati</taxon>
        <taxon>Spirochaetota</taxon>
        <taxon>Spirochaetia</taxon>
        <taxon>Leptospirales</taxon>
        <taxon>Leptospiraceae</taxon>
        <taxon>Leptospira</taxon>
    </lineage>
</organism>
<keyword evidence="4" id="KW-0378">Hydrolase</keyword>
<keyword evidence="3" id="KW-0645">Protease</keyword>
<dbReference type="PANTHER" id="PTHR11705:SF143">
    <property type="entry name" value="SLL0236 PROTEIN"/>
    <property type="match status" value="1"/>
</dbReference>
<dbReference type="PRINTS" id="PR00765">
    <property type="entry name" value="CRBOXYPTASEA"/>
</dbReference>
<dbReference type="Gene3D" id="3.40.630.10">
    <property type="entry name" value="Zn peptidases"/>
    <property type="match status" value="1"/>
</dbReference>
<dbReference type="InterPro" id="IPR000834">
    <property type="entry name" value="Peptidase_M14"/>
</dbReference>
<evidence type="ECO:0000313" key="12">
    <source>
        <dbReference type="Proteomes" id="UP000231990"/>
    </source>
</evidence>
<dbReference type="EMBL" id="NPDZ01000019">
    <property type="protein sequence ID" value="PJZ71812.1"/>
    <property type="molecule type" value="Genomic_DNA"/>
</dbReference>
<name>A0A2M9ZIH1_9LEPT</name>
<keyword evidence="6" id="KW-0482">Metalloprotease</keyword>
<dbReference type="SUPFAM" id="SSF53187">
    <property type="entry name" value="Zn-dependent exopeptidases"/>
    <property type="match status" value="1"/>
</dbReference>
<proteinExistence type="inferred from homology"/>
<sequence length="513" mass="59478">MRVILNHPKLIFRLKRTAVCAFAVSCALSCFTRETLPIRPLHDSSKMVLLKVERKYEEEFKRATEDKYPFTYEEPEAYYSVLPKEMIAKYGFPKEGISVQKQGYPFKYYSGNYQNQVNETIFALGDVKKGYKDNILNFHYLYWTSKLFPGKASFQHIGKSSHGTDIIGILLTDKRISDQGKISVLFNCAHHSNEAISVEHCYDVLYEVLRSKERFSDVLAKLKIWIVPIVNPEGARVFWHHALALGRKNARSNGNDGSDRENPGVDVNRNYPFFWGRTKSPFTSTAPHSHFYRGPSPASEPETRSMIDLAERERFAASISYHAYANCILVPYTIDDTKNPEPDLVWDLGKRIASKIESYNPEKKFEARKNIYGVDGVDQDYYFFKYGTLAYLLETSHANPPYSDVEKIMESMRPAWTMLLDEVLDGNKIYFRIVDQDGEPLSANIIYENITFFHDETRTSRPSDGLFFQVFPQLRKIKLRVEKEGYETLRWEGVTWKSWKQVELVLHKIREAS</sequence>
<gene>
    <name evidence="9" type="ORF">CH360_12415</name>
    <name evidence="10" type="ORF">CH373_17570</name>
</gene>
<dbReference type="AlphaFoldDB" id="A0A2M9ZIH1"/>
<dbReference type="SMART" id="SM00631">
    <property type="entry name" value="Zn_pept"/>
    <property type="match status" value="1"/>
</dbReference>
<evidence type="ECO:0000256" key="5">
    <source>
        <dbReference type="ARBA" id="ARBA00022833"/>
    </source>
</evidence>
<protein>
    <submittedName>
        <fullName evidence="10">Peptidase M14</fullName>
    </submittedName>
</protein>